<gene>
    <name evidence="2" type="ORF">MNOR_LOCUS13109</name>
</gene>
<protein>
    <submittedName>
        <fullName evidence="2">Uncharacterized protein</fullName>
    </submittedName>
</protein>
<name>A0AAV2QKN3_MEGNR</name>
<dbReference type="Proteomes" id="UP001497623">
    <property type="component" value="Unassembled WGS sequence"/>
</dbReference>
<evidence type="ECO:0000256" key="1">
    <source>
        <dbReference type="SAM" id="Phobius"/>
    </source>
</evidence>
<dbReference type="AlphaFoldDB" id="A0AAV2QKN3"/>
<keyword evidence="1" id="KW-0812">Transmembrane</keyword>
<keyword evidence="3" id="KW-1185">Reference proteome</keyword>
<keyword evidence="1" id="KW-1133">Transmembrane helix</keyword>
<feature type="transmembrane region" description="Helical" evidence="1">
    <location>
        <begin position="97"/>
        <end position="121"/>
    </location>
</feature>
<proteinExistence type="predicted"/>
<organism evidence="2 3">
    <name type="scientific">Meganyctiphanes norvegica</name>
    <name type="common">Northern krill</name>
    <name type="synonym">Thysanopoda norvegica</name>
    <dbReference type="NCBI Taxonomy" id="48144"/>
    <lineage>
        <taxon>Eukaryota</taxon>
        <taxon>Metazoa</taxon>
        <taxon>Ecdysozoa</taxon>
        <taxon>Arthropoda</taxon>
        <taxon>Crustacea</taxon>
        <taxon>Multicrustacea</taxon>
        <taxon>Malacostraca</taxon>
        <taxon>Eumalacostraca</taxon>
        <taxon>Eucarida</taxon>
        <taxon>Euphausiacea</taxon>
        <taxon>Euphausiidae</taxon>
        <taxon>Meganyctiphanes</taxon>
    </lineage>
</organism>
<dbReference type="EMBL" id="CAXKWB010007393">
    <property type="protein sequence ID" value="CAL4086903.1"/>
    <property type="molecule type" value="Genomic_DNA"/>
</dbReference>
<evidence type="ECO:0000313" key="3">
    <source>
        <dbReference type="Proteomes" id="UP001497623"/>
    </source>
</evidence>
<reference evidence="2 3" key="1">
    <citation type="submission" date="2024-05" db="EMBL/GenBank/DDBJ databases">
        <authorList>
            <person name="Wallberg A."/>
        </authorList>
    </citation>
    <scope>NUCLEOTIDE SEQUENCE [LARGE SCALE GENOMIC DNA]</scope>
</reference>
<accession>A0AAV2QKN3</accession>
<evidence type="ECO:0000313" key="2">
    <source>
        <dbReference type="EMBL" id="CAL4086903.1"/>
    </source>
</evidence>
<sequence>MSSTYNISHNSPIQPSLVASSINAMKSRVLSIDPWCTSTPISNSSEFPSAVLTFKFVQLYSAHHQINSSSWYFFSSQYPLYQLSWYSIKCFLLICKCIVYIFLLSLEFCFICFTINIASVVDVPF</sequence>
<comment type="caution">
    <text evidence="2">The sequence shown here is derived from an EMBL/GenBank/DDBJ whole genome shotgun (WGS) entry which is preliminary data.</text>
</comment>
<keyword evidence="1" id="KW-0472">Membrane</keyword>